<reference evidence="2 3" key="1">
    <citation type="submission" date="2018-06" db="EMBL/GenBank/DDBJ databases">
        <title>Genomic Encyclopedia of Archaeal and Bacterial Type Strains, Phase II (KMG-II): from individual species to whole genera.</title>
        <authorList>
            <person name="Goeker M."/>
        </authorList>
    </citation>
    <scope>NUCLEOTIDE SEQUENCE [LARGE SCALE GENOMIC DNA]</scope>
    <source>
        <strain evidence="2 3">DSM 14825</strain>
    </source>
</reference>
<gene>
    <name evidence="2" type="ORF">LY11_04170</name>
</gene>
<evidence type="ECO:0000256" key="1">
    <source>
        <dbReference type="SAM" id="Phobius"/>
    </source>
</evidence>
<feature type="transmembrane region" description="Helical" evidence="1">
    <location>
        <begin position="6"/>
        <end position="22"/>
    </location>
</feature>
<dbReference type="RefSeq" id="WP_111635539.1">
    <property type="nucleotide sequence ID" value="NZ_QLLR01000028.1"/>
</dbReference>
<dbReference type="Proteomes" id="UP000249754">
    <property type="component" value="Unassembled WGS sequence"/>
</dbReference>
<keyword evidence="1" id="KW-1133">Transmembrane helix</keyword>
<dbReference type="EMBL" id="QLLR01000028">
    <property type="protein sequence ID" value="RAJ24983.1"/>
    <property type="molecule type" value="Genomic_DNA"/>
</dbReference>
<evidence type="ECO:0000313" key="2">
    <source>
        <dbReference type="EMBL" id="RAJ24983.1"/>
    </source>
</evidence>
<sequence length="210" mass="24500">MKKAIFNVFLIVCLLISTYLLFNSERSNSRLIRQIELKDSLSKNITKNDSVFAEKTKEYAKVITKYVSNCNFKIGKKSISTPELLKITNKAIIDAEVYKDSLRIMKFYSEQYKKNSTNLQVKAISNSDSTFIYKGLLGIVLENYKIKPDYSRDGDRFHFFIKGISTVDSALVLFPYYKHNLRRDTLTNVWTTVMDTERNIKRQTKKNKKD</sequence>
<proteinExistence type="predicted"/>
<protein>
    <submittedName>
        <fullName evidence="2">Uncharacterized protein</fullName>
    </submittedName>
</protein>
<accession>A0A327SBF8</accession>
<keyword evidence="1" id="KW-0472">Membrane</keyword>
<evidence type="ECO:0000313" key="3">
    <source>
        <dbReference type="Proteomes" id="UP000249754"/>
    </source>
</evidence>
<dbReference type="AlphaFoldDB" id="A0A327SBF8"/>
<comment type="caution">
    <text evidence="2">The sequence shown here is derived from an EMBL/GenBank/DDBJ whole genome shotgun (WGS) entry which is preliminary data.</text>
</comment>
<name>A0A327SBF8_9SPHI</name>
<dbReference type="OrthoDB" id="1440614at2"/>
<organism evidence="2 3">
    <name type="scientific">Pedobacter cryoconitis</name>
    <dbReference type="NCBI Taxonomy" id="188932"/>
    <lineage>
        <taxon>Bacteria</taxon>
        <taxon>Pseudomonadati</taxon>
        <taxon>Bacteroidota</taxon>
        <taxon>Sphingobacteriia</taxon>
        <taxon>Sphingobacteriales</taxon>
        <taxon>Sphingobacteriaceae</taxon>
        <taxon>Pedobacter</taxon>
    </lineage>
</organism>
<keyword evidence="1" id="KW-0812">Transmembrane</keyword>